<keyword evidence="8" id="KW-1133">Transmembrane helix</keyword>
<dbReference type="AlphaFoldDB" id="A0A1I8JPF4"/>
<sequence length="105" mass="11359">MSSLRSSITQCSSTAAVISASCRPTGLRPRCHYNKEPVTTTCPHCPPHITQAVSYVNGLAPWLISGGLILIGCWLGCCLIPFCIDDLKDAEHRCPNCQQWLEGTG</sequence>
<feature type="transmembrane region" description="Helical" evidence="8">
    <location>
        <begin position="62"/>
        <end position="84"/>
    </location>
</feature>
<proteinExistence type="inferred from homology"/>
<evidence type="ECO:0000256" key="5">
    <source>
        <dbReference type="ARBA" id="ARBA00022723"/>
    </source>
</evidence>
<dbReference type="PROSITE" id="PS51837">
    <property type="entry name" value="LITAF"/>
    <property type="match status" value="1"/>
</dbReference>
<dbReference type="GO" id="GO:0005765">
    <property type="term" value="C:lysosomal membrane"/>
    <property type="evidence" value="ECO:0007669"/>
    <property type="project" value="UniProtKB-SubCell"/>
</dbReference>
<evidence type="ECO:0000256" key="7">
    <source>
        <dbReference type="ARBA" id="ARBA00023136"/>
    </source>
</evidence>
<comment type="subcellular location">
    <subcellularLocation>
        <location evidence="2">Endosome membrane</location>
        <topology evidence="2">Peripheral membrane protein</topology>
    </subcellularLocation>
    <subcellularLocation>
        <location evidence="1">Late endosome membrane</location>
    </subcellularLocation>
    <subcellularLocation>
        <location evidence="3">Lysosome membrane</location>
        <topology evidence="3">Peripheral membrane protein</topology>
        <orientation evidence="3">Cytoplasmic side</orientation>
    </subcellularLocation>
</comment>
<dbReference type="InterPro" id="IPR006629">
    <property type="entry name" value="LITAF"/>
</dbReference>
<name>A0A1I8JPF4_9PLAT</name>
<feature type="domain" description="LITAF" evidence="9">
    <location>
        <begin position="22"/>
        <end position="105"/>
    </location>
</feature>
<reference evidence="11" key="1">
    <citation type="submission" date="2016-11" db="UniProtKB">
        <authorList>
            <consortium name="WormBaseParasite"/>
        </authorList>
    </citation>
    <scope>IDENTIFICATION</scope>
</reference>
<evidence type="ECO:0000256" key="2">
    <source>
        <dbReference type="ARBA" id="ARBA00004481"/>
    </source>
</evidence>
<dbReference type="Proteomes" id="UP000095280">
    <property type="component" value="Unplaced"/>
</dbReference>
<dbReference type="GO" id="GO:0031902">
    <property type="term" value="C:late endosome membrane"/>
    <property type="evidence" value="ECO:0007669"/>
    <property type="project" value="UniProtKB-SubCell"/>
</dbReference>
<keyword evidence="5" id="KW-0479">Metal-binding</keyword>
<dbReference type="WBParaSite" id="snap_masked-unitig_26778-processed-gene-0.2-mRNA-1">
    <property type="protein sequence ID" value="snap_masked-unitig_26778-processed-gene-0.2-mRNA-1"/>
    <property type="gene ID" value="snap_masked-unitig_26778-processed-gene-0.2"/>
</dbReference>
<dbReference type="InterPro" id="IPR037519">
    <property type="entry name" value="LITAF_fam"/>
</dbReference>
<evidence type="ECO:0000256" key="3">
    <source>
        <dbReference type="ARBA" id="ARBA00004630"/>
    </source>
</evidence>
<evidence type="ECO:0000256" key="8">
    <source>
        <dbReference type="SAM" id="Phobius"/>
    </source>
</evidence>
<dbReference type="PROSITE" id="PS51257">
    <property type="entry name" value="PROKAR_LIPOPROTEIN"/>
    <property type="match status" value="1"/>
</dbReference>
<dbReference type="GO" id="GO:0008270">
    <property type="term" value="F:zinc ion binding"/>
    <property type="evidence" value="ECO:0007669"/>
    <property type="project" value="TreeGrafter"/>
</dbReference>
<keyword evidence="6" id="KW-0862">Zinc</keyword>
<keyword evidence="8" id="KW-0812">Transmembrane</keyword>
<protein>
    <submittedName>
        <fullName evidence="11">LITAF domain-containing protein</fullName>
    </submittedName>
</protein>
<keyword evidence="7 8" id="KW-0472">Membrane</keyword>
<organism evidence="10 11">
    <name type="scientific">Macrostomum lignano</name>
    <dbReference type="NCBI Taxonomy" id="282301"/>
    <lineage>
        <taxon>Eukaryota</taxon>
        <taxon>Metazoa</taxon>
        <taxon>Spiralia</taxon>
        <taxon>Lophotrochozoa</taxon>
        <taxon>Platyhelminthes</taxon>
        <taxon>Rhabditophora</taxon>
        <taxon>Macrostomorpha</taxon>
        <taxon>Macrostomida</taxon>
        <taxon>Macrostomidae</taxon>
        <taxon>Macrostomum</taxon>
    </lineage>
</organism>
<evidence type="ECO:0000256" key="6">
    <source>
        <dbReference type="ARBA" id="ARBA00022833"/>
    </source>
</evidence>
<dbReference type="PANTHER" id="PTHR23292">
    <property type="entry name" value="LIPOPOLYSACCHARIDE-INDUCED TUMOR NECROSIS FACTOR-ALPHA FACTOR"/>
    <property type="match status" value="1"/>
</dbReference>
<evidence type="ECO:0000313" key="11">
    <source>
        <dbReference type="WBParaSite" id="snap_masked-unitig_26778-processed-gene-0.2-mRNA-1"/>
    </source>
</evidence>
<comment type="similarity">
    <text evidence="4">Belongs to the CDIP1/LITAF family.</text>
</comment>
<keyword evidence="10" id="KW-1185">Reference proteome</keyword>
<dbReference type="PANTHER" id="PTHR23292:SF6">
    <property type="entry name" value="FI16602P1-RELATED"/>
    <property type="match status" value="1"/>
</dbReference>
<evidence type="ECO:0000256" key="1">
    <source>
        <dbReference type="ARBA" id="ARBA00004414"/>
    </source>
</evidence>
<accession>A0A1I8JPF4</accession>
<evidence type="ECO:0000259" key="9">
    <source>
        <dbReference type="PROSITE" id="PS51837"/>
    </source>
</evidence>
<dbReference type="SMART" id="SM00714">
    <property type="entry name" value="LITAF"/>
    <property type="match status" value="1"/>
</dbReference>
<evidence type="ECO:0000313" key="10">
    <source>
        <dbReference type="Proteomes" id="UP000095280"/>
    </source>
</evidence>
<evidence type="ECO:0000256" key="4">
    <source>
        <dbReference type="ARBA" id="ARBA00005975"/>
    </source>
</evidence>
<dbReference type="Pfam" id="PF10601">
    <property type="entry name" value="zf-LITAF-like"/>
    <property type="match status" value="1"/>
</dbReference>